<evidence type="ECO:0000313" key="2">
    <source>
        <dbReference type="EMBL" id="KAF2069254.1"/>
    </source>
</evidence>
<dbReference type="GO" id="GO:0005737">
    <property type="term" value="C:cytoplasm"/>
    <property type="evidence" value="ECO:0007669"/>
    <property type="project" value="TreeGrafter"/>
</dbReference>
<reference evidence="2" key="1">
    <citation type="submission" date="2020-01" db="EMBL/GenBank/DDBJ databases">
        <title>Development of genomics and gene disruption for Polysphondylium violaceum indicates a role for the polyketide synthase stlB in stalk morphogenesis.</title>
        <authorList>
            <person name="Narita B."/>
            <person name="Kawabe Y."/>
            <person name="Kin K."/>
            <person name="Saito T."/>
            <person name="Gibbs R."/>
            <person name="Kuspa A."/>
            <person name="Muzny D."/>
            <person name="Queller D."/>
            <person name="Richards S."/>
            <person name="Strassman J."/>
            <person name="Sucgang R."/>
            <person name="Worley K."/>
            <person name="Schaap P."/>
        </authorList>
    </citation>
    <scope>NUCLEOTIDE SEQUENCE</scope>
    <source>
        <strain evidence="2">QSvi11</strain>
    </source>
</reference>
<evidence type="ECO:0008006" key="4">
    <source>
        <dbReference type="Google" id="ProtNLM"/>
    </source>
</evidence>
<dbReference type="Proteomes" id="UP000695562">
    <property type="component" value="Unassembled WGS sequence"/>
</dbReference>
<dbReference type="GO" id="GO:0016891">
    <property type="term" value="F:RNA endonuclease activity producing 5'-phosphomonoesters, hydrolytic mechanism"/>
    <property type="evidence" value="ECO:0007669"/>
    <property type="project" value="TreeGrafter"/>
</dbReference>
<dbReference type="PANTHER" id="PTHR28511:SF2">
    <property type="entry name" value="ENDONUCLEASE V"/>
    <property type="match status" value="1"/>
</dbReference>
<feature type="region of interest" description="Disordered" evidence="1">
    <location>
        <begin position="108"/>
        <end position="185"/>
    </location>
</feature>
<dbReference type="GO" id="GO:0006281">
    <property type="term" value="P:DNA repair"/>
    <property type="evidence" value="ECO:0007669"/>
    <property type="project" value="InterPro"/>
</dbReference>
<evidence type="ECO:0000313" key="3">
    <source>
        <dbReference type="Proteomes" id="UP000695562"/>
    </source>
</evidence>
<dbReference type="CDD" id="cd06559">
    <property type="entry name" value="Endonuclease_V"/>
    <property type="match status" value="1"/>
</dbReference>
<dbReference type="GO" id="GO:0003727">
    <property type="term" value="F:single-stranded RNA binding"/>
    <property type="evidence" value="ECO:0007669"/>
    <property type="project" value="TreeGrafter"/>
</dbReference>
<feature type="compositionally biased region" description="Polar residues" evidence="1">
    <location>
        <begin position="108"/>
        <end position="118"/>
    </location>
</feature>
<sequence>MDRELDNILNLFNSCYISEEEYNQRKGEIYQNYGVQDTSSKKSHVAANGSVNPFYQPPTVDVGFNDYSNSNDDHFSSNTYSSNYTSGSDQFYGTSMTGATSSYSNIYAPPQTESSMDTDNIPVLNSYQSSDSYSSNSSNNNNNNNNNSYRNNNNNNNNKNNNYNRNNNNKYKYVNKNPPQPKVEEPKEMGAFASMFVTPQPTVQPTQTFASMFINSFASSSSSQPAPKKLDITVVGNETHNVVFTAGVPATAKAVYVDLSKWTKEVDNSRTPKDADEALKQQWRVEQNTLVRQLVAGNPKKLSISKTNCNIKYIGGLDISFAKNNKIDACASIVVLEYPSLNVVYESYKMVKLTQPYVAGYLAFREMPHLMPLWEVLVTKYPQYRPDVMVIDGNGINHMRKMGAACHFGVLANVPTIGVAKQLLYSHGITDQIIDDGFKKSSVVEMLNYTAGTGEVLGHAIYNSSRTKIYISPGHMIDAATALQVVQATLNNRPIPESTFQADALSRQFLANHYNKFSTR</sequence>
<comment type="caution">
    <text evidence="2">The sequence shown here is derived from an EMBL/GenBank/DDBJ whole genome shotgun (WGS) entry which is preliminary data.</text>
</comment>
<accession>A0A8J4V2Z0</accession>
<proteinExistence type="predicted"/>
<keyword evidence="3" id="KW-1185">Reference proteome</keyword>
<name>A0A8J4V2Z0_9MYCE</name>
<evidence type="ECO:0000256" key="1">
    <source>
        <dbReference type="SAM" id="MobiDB-lite"/>
    </source>
</evidence>
<dbReference type="AlphaFoldDB" id="A0A8J4V2Z0"/>
<gene>
    <name evidence="2" type="ORF">CYY_009424</name>
</gene>
<dbReference type="GO" id="GO:0005730">
    <property type="term" value="C:nucleolus"/>
    <property type="evidence" value="ECO:0007669"/>
    <property type="project" value="TreeGrafter"/>
</dbReference>
<organism evidence="2 3">
    <name type="scientific">Polysphondylium violaceum</name>
    <dbReference type="NCBI Taxonomy" id="133409"/>
    <lineage>
        <taxon>Eukaryota</taxon>
        <taxon>Amoebozoa</taxon>
        <taxon>Evosea</taxon>
        <taxon>Eumycetozoa</taxon>
        <taxon>Dictyostelia</taxon>
        <taxon>Dictyosteliales</taxon>
        <taxon>Dictyosteliaceae</taxon>
        <taxon>Polysphondylium</taxon>
    </lineage>
</organism>
<dbReference type="EMBL" id="AJWJ01000705">
    <property type="protein sequence ID" value="KAF2069254.1"/>
    <property type="molecule type" value="Genomic_DNA"/>
</dbReference>
<dbReference type="InterPro" id="IPR007581">
    <property type="entry name" value="Endonuclease-V"/>
</dbReference>
<dbReference type="PANTHER" id="PTHR28511">
    <property type="entry name" value="ENDONUCLEASE V"/>
    <property type="match status" value="1"/>
</dbReference>
<protein>
    <recommendedName>
        <fullName evidence="4">Endonuclease V</fullName>
    </recommendedName>
</protein>
<dbReference type="Pfam" id="PF04493">
    <property type="entry name" value="Endonuclease_5"/>
    <property type="match status" value="1"/>
</dbReference>
<feature type="compositionally biased region" description="Low complexity" evidence="1">
    <location>
        <begin position="125"/>
        <end position="177"/>
    </location>
</feature>
<dbReference type="OrthoDB" id="20018at2759"/>
<dbReference type="Gene3D" id="3.30.2170.10">
    <property type="entry name" value="archaeoglobus fulgidus dsm 4304 superfamily"/>
    <property type="match status" value="1"/>
</dbReference>